<dbReference type="AlphaFoldDB" id="A0A3B0ZM90"/>
<protein>
    <recommendedName>
        <fullName evidence="2">DUF3501 domain-containing protein</fullName>
    </recommendedName>
</protein>
<evidence type="ECO:0008006" key="2">
    <source>
        <dbReference type="Google" id="ProtNLM"/>
    </source>
</evidence>
<evidence type="ECO:0000313" key="1">
    <source>
        <dbReference type="EMBL" id="VAW92771.1"/>
    </source>
</evidence>
<dbReference type="EMBL" id="UOFS01000013">
    <property type="protein sequence ID" value="VAW92771.1"/>
    <property type="molecule type" value="Genomic_DNA"/>
</dbReference>
<organism evidence="1">
    <name type="scientific">hydrothermal vent metagenome</name>
    <dbReference type="NCBI Taxonomy" id="652676"/>
    <lineage>
        <taxon>unclassified sequences</taxon>
        <taxon>metagenomes</taxon>
        <taxon>ecological metagenomes</taxon>
    </lineage>
</organism>
<gene>
    <name evidence="1" type="ORF">MNBD_GAMMA22-475</name>
</gene>
<name>A0A3B0ZM90_9ZZZZ</name>
<reference evidence="1" key="1">
    <citation type="submission" date="2018-06" db="EMBL/GenBank/DDBJ databases">
        <authorList>
            <person name="Zhirakovskaya E."/>
        </authorList>
    </citation>
    <scope>NUCLEOTIDE SEQUENCE</scope>
</reference>
<dbReference type="Pfam" id="PF12007">
    <property type="entry name" value="DUF3501"/>
    <property type="match status" value="1"/>
</dbReference>
<sequence length="194" mass="22269">MTQLTHADLMTLETYSKERDAFRAKVLEHKKNRRVKLGDNATLYFEDKLTIQYQIQEMLRIEKIFEQDAIDEELSVYNPLIPNGQNLKATFMIEYTDIAERRLALEKLIGIEDAVWLQVTGFEKVMAIADEDMERDNAEKTSAVHFMRFEFTPEMTSAACSGADINIGSDHKNLTIAYSISAKIKKSLVSDFEC</sequence>
<accession>A0A3B0ZM90</accession>
<dbReference type="InterPro" id="IPR021890">
    <property type="entry name" value="DUF3501"/>
</dbReference>
<proteinExistence type="predicted"/>